<evidence type="ECO:0000256" key="2">
    <source>
        <dbReference type="ARBA" id="ARBA00004123"/>
    </source>
</evidence>
<evidence type="ECO:0000256" key="5">
    <source>
        <dbReference type="ARBA" id="ARBA00022679"/>
    </source>
</evidence>
<dbReference type="PANTHER" id="PTHR46076:SF3">
    <property type="entry name" value="E3 UBIQUITIN-PROTEIN LIGASE RING1"/>
    <property type="match status" value="1"/>
</dbReference>
<dbReference type="OrthoDB" id="337575at2759"/>
<accession>A0A3M7SBI2</accession>
<keyword evidence="17" id="KW-1185">Reference proteome</keyword>
<dbReference type="InterPro" id="IPR043540">
    <property type="entry name" value="RING1/RING2"/>
</dbReference>
<feature type="region of interest" description="Disordered" evidence="14">
    <location>
        <begin position="134"/>
        <end position="223"/>
    </location>
</feature>
<evidence type="ECO:0000313" key="17">
    <source>
        <dbReference type="Proteomes" id="UP000276133"/>
    </source>
</evidence>
<evidence type="ECO:0000256" key="8">
    <source>
        <dbReference type="ARBA" id="ARBA00022786"/>
    </source>
</evidence>
<dbReference type="AlphaFoldDB" id="A0A3M7SBI2"/>
<dbReference type="Gene3D" id="3.10.20.90">
    <property type="entry name" value="Phosphatidylinositol 3-kinase Catalytic Subunit, Chain A, domain 1"/>
    <property type="match status" value="1"/>
</dbReference>
<dbReference type="InterPro" id="IPR013083">
    <property type="entry name" value="Znf_RING/FYVE/PHD"/>
</dbReference>
<dbReference type="InterPro" id="IPR032443">
    <property type="entry name" value="RAWUL"/>
</dbReference>
<dbReference type="EMBL" id="REGN01001679">
    <property type="protein sequence ID" value="RNA33132.1"/>
    <property type="molecule type" value="Genomic_DNA"/>
</dbReference>
<dbReference type="PROSITE" id="PS50089">
    <property type="entry name" value="ZF_RING_2"/>
    <property type="match status" value="1"/>
</dbReference>
<dbReference type="PANTHER" id="PTHR46076">
    <property type="entry name" value="E3 UBIQUITIN-PROTEIN LIGASE RING1 / RING 2 FAMILY MEMBER"/>
    <property type="match status" value="1"/>
</dbReference>
<keyword evidence="9" id="KW-0862">Zinc</keyword>
<sequence>MSKSDSDSGSFSKTWELNVYELNRIPHEIIRDETEIAVSPKILQNELMCPICLDILKQTMTTKECLHRFCHDCIITALRNGNKECPTCRKKLISKRSLRPDPNFDGIIAKIYPNREEYDAIHEKVLEKLNKKHLTSINGHGKRRSTNPGSSRNKPPEQEQPEMANAASSVSSTSSDTNNENKQSEKAKSTENSRALKRTMHSDESDMESRASTEQSSLHLPNDSDEIEIVLKPHPQKELNLKSKRFLKTTSNATINHLSKYLWTRLCVEVSTNSVESVISEQNEEFQLFICPNEKLPNSFQLMAQSLALEQILDKYWKFNRPIELFYHQSNHKNPSTSAEQSTNS</sequence>
<dbReference type="InterPro" id="IPR017907">
    <property type="entry name" value="Znf_RING_CS"/>
</dbReference>
<evidence type="ECO:0000256" key="1">
    <source>
        <dbReference type="ARBA" id="ARBA00000900"/>
    </source>
</evidence>
<dbReference type="Pfam" id="PF16207">
    <property type="entry name" value="RAWUL"/>
    <property type="match status" value="1"/>
</dbReference>
<dbReference type="EC" id="2.3.2.27" evidence="4"/>
<comment type="subcellular location">
    <subcellularLocation>
        <location evidence="2">Nucleus</location>
    </subcellularLocation>
</comment>
<feature type="compositionally biased region" description="Basic and acidic residues" evidence="14">
    <location>
        <begin position="200"/>
        <end position="211"/>
    </location>
</feature>
<gene>
    <name evidence="16" type="ORF">BpHYR1_037070</name>
</gene>
<dbReference type="UniPathway" id="UPA00143"/>
<evidence type="ECO:0000256" key="3">
    <source>
        <dbReference type="ARBA" id="ARBA00004906"/>
    </source>
</evidence>
<dbReference type="STRING" id="10195.A0A3M7SBI2"/>
<dbReference type="Gene3D" id="3.30.40.10">
    <property type="entry name" value="Zinc/RING finger domain, C3HC4 (zinc finger)"/>
    <property type="match status" value="1"/>
</dbReference>
<dbReference type="GO" id="GO:0003682">
    <property type="term" value="F:chromatin binding"/>
    <property type="evidence" value="ECO:0007669"/>
    <property type="project" value="TreeGrafter"/>
</dbReference>
<evidence type="ECO:0000256" key="14">
    <source>
        <dbReference type="SAM" id="MobiDB-lite"/>
    </source>
</evidence>
<comment type="pathway">
    <text evidence="3">Protein modification; protein ubiquitination.</text>
</comment>
<keyword evidence="12" id="KW-0539">Nucleus</keyword>
<dbReference type="GO" id="GO:0016567">
    <property type="term" value="P:protein ubiquitination"/>
    <property type="evidence" value="ECO:0007669"/>
    <property type="project" value="UniProtKB-UniPathway"/>
</dbReference>
<dbReference type="GO" id="GO:0016874">
    <property type="term" value="F:ligase activity"/>
    <property type="evidence" value="ECO:0007669"/>
    <property type="project" value="UniProtKB-KW"/>
</dbReference>
<evidence type="ECO:0000256" key="12">
    <source>
        <dbReference type="ARBA" id="ARBA00023242"/>
    </source>
</evidence>
<proteinExistence type="predicted"/>
<reference evidence="16 17" key="1">
    <citation type="journal article" date="2018" name="Sci. Rep.">
        <title>Genomic signatures of local adaptation to the degree of environmental predictability in rotifers.</title>
        <authorList>
            <person name="Franch-Gras L."/>
            <person name="Hahn C."/>
            <person name="Garcia-Roger E.M."/>
            <person name="Carmona M.J."/>
            <person name="Serra M."/>
            <person name="Gomez A."/>
        </authorList>
    </citation>
    <scope>NUCLEOTIDE SEQUENCE [LARGE SCALE GENOMIC DNA]</scope>
    <source>
        <strain evidence="16">HYR1</strain>
    </source>
</reference>
<keyword evidence="16" id="KW-0436">Ligase</keyword>
<evidence type="ECO:0000256" key="11">
    <source>
        <dbReference type="ARBA" id="ARBA00023163"/>
    </source>
</evidence>
<organism evidence="16 17">
    <name type="scientific">Brachionus plicatilis</name>
    <name type="common">Marine rotifer</name>
    <name type="synonym">Brachionus muelleri</name>
    <dbReference type="NCBI Taxonomy" id="10195"/>
    <lineage>
        <taxon>Eukaryota</taxon>
        <taxon>Metazoa</taxon>
        <taxon>Spiralia</taxon>
        <taxon>Gnathifera</taxon>
        <taxon>Rotifera</taxon>
        <taxon>Eurotatoria</taxon>
        <taxon>Monogononta</taxon>
        <taxon>Pseudotrocha</taxon>
        <taxon>Ploima</taxon>
        <taxon>Brachionidae</taxon>
        <taxon>Brachionus</taxon>
    </lineage>
</organism>
<dbReference type="GO" id="GO:0008270">
    <property type="term" value="F:zinc ion binding"/>
    <property type="evidence" value="ECO:0007669"/>
    <property type="project" value="UniProtKB-KW"/>
</dbReference>
<comment type="catalytic activity">
    <reaction evidence="1">
        <text>S-ubiquitinyl-[E2 ubiquitin-conjugating enzyme]-L-cysteine + [acceptor protein]-L-lysine = [E2 ubiquitin-conjugating enzyme]-L-cysteine + N(6)-ubiquitinyl-[acceptor protein]-L-lysine.</text>
        <dbReference type="EC" id="2.3.2.27"/>
    </reaction>
</comment>
<evidence type="ECO:0000313" key="16">
    <source>
        <dbReference type="EMBL" id="RNA33132.1"/>
    </source>
</evidence>
<dbReference type="GO" id="GO:0031519">
    <property type="term" value="C:PcG protein complex"/>
    <property type="evidence" value="ECO:0007669"/>
    <property type="project" value="TreeGrafter"/>
</dbReference>
<keyword evidence="6" id="KW-0479">Metal-binding</keyword>
<evidence type="ECO:0000256" key="13">
    <source>
        <dbReference type="PROSITE-ProRule" id="PRU00175"/>
    </source>
</evidence>
<dbReference type="GO" id="GO:0061630">
    <property type="term" value="F:ubiquitin protein ligase activity"/>
    <property type="evidence" value="ECO:0007669"/>
    <property type="project" value="UniProtKB-EC"/>
</dbReference>
<keyword evidence="10" id="KW-0805">Transcription regulation</keyword>
<evidence type="ECO:0000256" key="4">
    <source>
        <dbReference type="ARBA" id="ARBA00012483"/>
    </source>
</evidence>
<feature type="domain" description="RING-type" evidence="15">
    <location>
        <begin position="49"/>
        <end position="89"/>
    </location>
</feature>
<dbReference type="SMART" id="SM00184">
    <property type="entry name" value="RING"/>
    <property type="match status" value="1"/>
</dbReference>
<dbReference type="Proteomes" id="UP000276133">
    <property type="component" value="Unassembled WGS sequence"/>
</dbReference>
<evidence type="ECO:0000256" key="10">
    <source>
        <dbReference type="ARBA" id="ARBA00023015"/>
    </source>
</evidence>
<feature type="compositionally biased region" description="Basic residues" evidence="14">
    <location>
        <begin position="134"/>
        <end position="145"/>
    </location>
</feature>
<keyword evidence="7 13" id="KW-0863">Zinc-finger</keyword>
<name>A0A3M7SBI2_BRAPC</name>
<comment type="caution">
    <text evidence="16">The sequence shown here is derived from an EMBL/GenBank/DDBJ whole genome shotgun (WGS) entry which is preliminary data.</text>
</comment>
<dbReference type="GO" id="GO:0000151">
    <property type="term" value="C:ubiquitin ligase complex"/>
    <property type="evidence" value="ECO:0007669"/>
    <property type="project" value="InterPro"/>
</dbReference>
<feature type="compositionally biased region" description="Basic and acidic residues" evidence="14">
    <location>
        <begin position="182"/>
        <end position="191"/>
    </location>
</feature>
<keyword evidence="5" id="KW-0808">Transferase</keyword>
<evidence type="ECO:0000256" key="7">
    <source>
        <dbReference type="ARBA" id="ARBA00022771"/>
    </source>
</evidence>
<keyword evidence="8" id="KW-0833">Ubl conjugation pathway</keyword>
<evidence type="ECO:0000256" key="9">
    <source>
        <dbReference type="ARBA" id="ARBA00022833"/>
    </source>
</evidence>
<evidence type="ECO:0000259" key="15">
    <source>
        <dbReference type="PROSITE" id="PS50089"/>
    </source>
</evidence>
<dbReference type="PROSITE" id="PS00518">
    <property type="entry name" value="ZF_RING_1"/>
    <property type="match status" value="1"/>
</dbReference>
<protein>
    <recommendedName>
        <fullName evidence="4">RING-type E3 ubiquitin transferase</fullName>
        <ecNumber evidence="4">2.3.2.27</ecNumber>
    </recommendedName>
</protein>
<dbReference type="InterPro" id="IPR001841">
    <property type="entry name" value="Znf_RING"/>
</dbReference>
<feature type="compositionally biased region" description="Low complexity" evidence="14">
    <location>
        <begin position="164"/>
        <end position="178"/>
    </location>
</feature>
<dbReference type="SUPFAM" id="SSF57850">
    <property type="entry name" value="RING/U-box"/>
    <property type="match status" value="1"/>
</dbReference>
<keyword evidence="11" id="KW-0804">Transcription</keyword>
<evidence type="ECO:0000256" key="6">
    <source>
        <dbReference type="ARBA" id="ARBA00022723"/>
    </source>
</evidence>
<dbReference type="Pfam" id="PF13923">
    <property type="entry name" value="zf-C3HC4_2"/>
    <property type="match status" value="1"/>
</dbReference>